<dbReference type="PANTHER" id="PTHR43221:SF2">
    <property type="entry name" value="PROTEASE HTPX HOMOLOG"/>
    <property type="match status" value="1"/>
</dbReference>
<evidence type="ECO:0000256" key="6">
    <source>
        <dbReference type="ARBA" id="ARBA00022801"/>
    </source>
</evidence>
<comment type="subcellular location">
    <subcellularLocation>
        <location evidence="11">Cell membrane</location>
        <topology evidence="11">Multi-pass membrane protein</topology>
    </subcellularLocation>
</comment>
<keyword evidence="7 11" id="KW-0862">Zinc</keyword>
<evidence type="ECO:0000256" key="9">
    <source>
        <dbReference type="ARBA" id="ARBA00023049"/>
    </source>
</evidence>
<organism evidence="13 14">
    <name type="scientific">Candidatus Staskawiczbacteria bacterium RIFCSPHIGHO2_02_FULL_42_22</name>
    <dbReference type="NCBI Taxonomy" id="1802207"/>
    <lineage>
        <taxon>Bacteria</taxon>
        <taxon>Candidatus Staskawicziibacteriota</taxon>
    </lineage>
</organism>
<dbReference type="STRING" id="1802207.A3D44_02060"/>
<feature type="transmembrane region" description="Helical" evidence="11">
    <location>
        <begin position="41"/>
        <end position="60"/>
    </location>
</feature>
<evidence type="ECO:0000256" key="4">
    <source>
        <dbReference type="ARBA" id="ARBA00022692"/>
    </source>
</evidence>
<dbReference type="EC" id="3.4.24.-" evidence="11"/>
<evidence type="ECO:0000256" key="5">
    <source>
        <dbReference type="ARBA" id="ARBA00022723"/>
    </source>
</evidence>
<dbReference type="GO" id="GO:0006508">
    <property type="term" value="P:proteolysis"/>
    <property type="evidence" value="ECO:0007669"/>
    <property type="project" value="UniProtKB-KW"/>
</dbReference>
<feature type="transmembrane region" description="Helical" evidence="11">
    <location>
        <begin position="16"/>
        <end position="35"/>
    </location>
</feature>
<evidence type="ECO:0000256" key="8">
    <source>
        <dbReference type="ARBA" id="ARBA00022989"/>
    </source>
</evidence>
<keyword evidence="9 11" id="KW-0482">Metalloprotease</keyword>
<sequence>MPSIYTHADSNNKKTWFLITFFLVFVIAVGWIFSQALQSDAILYIAVFLSIAMSVGSYWFSDKLVLSMAHAKLIQKSDSPELYRLVENLCITAGLPLPKIYIIEEMQLNAFATGRDKNHAVVAVTRGLLEKLNKVELEGVIAHELSHIGNKDMLLGTVVVVLAGIVSLLANFFLRISFFGGRGRNSDDNRVGALLMVLGLAAAILAPIAATLIKLAISRKREFLADADGALLTRYPEGLASALEKISADMTPMKVANAASAHLYIDSPFNEKQSKNWFVALFQTHPPVEERIKALRDKEV</sequence>
<name>A0A1G2I258_9BACT</name>
<evidence type="ECO:0000256" key="7">
    <source>
        <dbReference type="ARBA" id="ARBA00022833"/>
    </source>
</evidence>
<feature type="active site" evidence="11">
    <location>
        <position position="144"/>
    </location>
</feature>
<dbReference type="CDD" id="cd07340">
    <property type="entry name" value="M48B_Htpx_like"/>
    <property type="match status" value="1"/>
</dbReference>
<dbReference type="InterPro" id="IPR001915">
    <property type="entry name" value="Peptidase_M48"/>
</dbReference>
<evidence type="ECO:0000259" key="12">
    <source>
        <dbReference type="Pfam" id="PF01435"/>
    </source>
</evidence>
<dbReference type="EMBL" id="MHOT01000018">
    <property type="protein sequence ID" value="OGZ68759.1"/>
    <property type="molecule type" value="Genomic_DNA"/>
</dbReference>
<evidence type="ECO:0000256" key="3">
    <source>
        <dbReference type="ARBA" id="ARBA00022670"/>
    </source>
</evidence>
<gene>
    <name evidence="11" type="primary">htpX</name>
    <name evidence="13" type="ORF">A3D44_02060</name>
</gene>
<dbReference type="GO" id="GO:0004222">
    <property type="term" value="F:metalloendopeptidase activity"/>
    <property type="evidence" value="ECO:0007669"/>
    <property type="project" value="UniProtKB-UniRule"/>
</dbReference>
<accession>A0A1G2I258</accession>
<keyword evidence="3 11" id="KW-0645">Protease</keyword>
<reference evidence="13 14" key="1">
    <citation type="journal article" date="2016" name="Nat. Commun.">
        <title>Thousands of microbial genomes shed light on interconnected biogeochemical processes in an aquifer system.</title>
        <authorList>
            <person name="Anantharaman K."/>
            <person name="Brown C.T."/>
            <person name="Hug L.A."/>
            <person name="Sharon I."/>
            <person name="Castelle C.J."/>
            <person name="Probst A.J."/>
            <person name="Thomas B.C."/>
            <person name="Singh A."/>
            <person name="Wilkins M.J."/>
            <person name="Karaoz U."/>
            <person name="Brodie E.L."/>
            <person name="Williams K.H."/>
            <person name="Hubbard S.S."/>
            <person name="Banfield J.F."/>
        </authorList>
    </citation>
    <scope>NUCLEOTIDE SEQUENCE [LARGE SCALE GENOMIC DNA]</scope>
</reference>
<dbReference type="AlphaFoldDB" id="A0A1G2I258"/>
<feature type="binding site" evidence="11">
    <location>
        <position position="222"/>
    </location>
    <ligand>
        <name>Zn(2+)</name>
        <dbReference type="ChEBI" id="CHEBI:29105"/>
        <note>catalytic</note>
    </ligand>
</feature>
<protein>
    <recommendedName>
        <fullName evidence="11">Protease HtpX homolog</fullName>
        <ecNumber evidence="11">3.4.24.-</ecNumber>
    </recommendedName>
</protein>
<dbReference type="InterPro" id="IPR022919">
    <property type="entry name" value="Pept_M48_protease_HtpX"/>
</dbReference>
<evidence type="ECO:0000313" key="14">
    <source>
        <dbReference type="Proteomes" id="UP000178820"/>
    </source>
</evidence>
<evidence type="ECO:0000256" key="1">
    <source>
        <dbReference type="ARBA" id="ARBA00009779"/>
    </source>
</evidence>
<evidence type="ECO:0000256" key="11">
    <source>
        <dbReference type="HAMAP-Rule" id="MF_00188"/>
    </source>
</evidence>
<feature type="transmembrane region" description="Helical" evidence="11">
    <location>
        <begin position="193"/>
        <end position="213"/>
    </location>
</feature>
<dbReference type="Gene3D" id="3.30.2010.10">
    <property type="entry name" value="Metalloproteases ('zincins'), catalytic domain"/>
    <property type="match status" value="1"/>
</dbReference>
<dbReference type="GO" id="GO:0005886">
    <property type="term" value="C:plasma membrane"/>
    <property type="evidence" value="ECO:0007669"/>
    <property type="project" value="UniProtKB-SubCell"/>
</dbReference>
<comment type="cofactor">
    <cofactor evidence="11">
        <name>Zn(2+)</name>
        <dbReference type="ChEBI" id="CHEBI:29105"/>
    </cofactor>
    <text evidence="11">Binds 1 zinc ion per subunit.</text>
</comment>
<dbReference type="HAMAP" id="MF_00188">
    <property type="entry name" value="Pept_M48_protease_HtpX"/>
    <property type="match status" value="1"/>
</dbReference>
<dbReference type="PANTHER" id="PTHR43221">
    <property type="entry name" value="PROTEASE HTPX"/>
    <property type="match status" value="1"/>
</dbReference>
<evidence type="ECO:0000256" key="10">
    <source>
        <dbReference type="ARBA" id="ARBA00023136"/>
    </source>
</evidence>
<comment type="caution">
    <text evidence="13">The sequence shown here is derived from an EMBL/GenBank/DDBJ whole genome shotgun (WGS) entry which is preliminary data.</text>
</comment>
<keyword evidence="5 11" id="KW-0479">Metal-binding</keyword>
<keyword evidence="2 11" id="KW-1003">Cell membrane</keyword>
<feature type="domain" description="Peptidase M48" evidence="12">
    <location>
        <begin position="79"/>
        <end position="297"/>
    </location>
</feature>
<dbReference type="Pfam" id="PF01435">
    <property type="entry name" value="Peptidase_M48"/>
    <property type="match status" value="1"/>
</dbReference>
<dbReference type="GO" id="GO:0008270">
    <property type="term" value="F:zinc ion binding"/>
    <property type="evidence" value="ECO:0007669"/>
    <property type="project" value="UniProtKB-UniRule"/>
</dbReference>
<comment type="similarity">
    <text evidence="1 11">Belongs to the peptidase M48B family.</text>
</comment>
<dbReference type="Proteomes" id="UP000178820">
    <property type="component" value="Unassembled WGS sequence"/>
</dbReference>
<feature type="binding site" evidence="11">
    <location>
        <position position="143"/>
    </location>
    <ligand>
        <name>Zn(2+)</name>
        <dbReference type="ChEBI" id="CHEBI:29105"/>
        <note>catalytic</note>
    </ligand>
</feature>
<evidence type="ECO:0000313" key="13">
    <source>
        <dbReference type="EMBL" id="OGZ68759.1"/>
    </source>
</evidence>
<feature type="binding site" evidence="11">
    <location>
        <position position="147"/>
    </location>
    <ligand>
        <name>Zn(2+)</name>
        <dbReference type="ChEBI" id="CHEBI:29105"/>
        <note>catalytic</note>
    </ligand>
</feature>
<keyword evidence="8 11" id="KW-1133">Transmembrane helix</keyword>
<keyword evidence="10 11" id="KW-0472">Membrane</keyword>
<feature type="transmembrane region" description="Helical" evidence="11">
    <location>
        <begin position="153"/>
        <end position="173"/>
    </location>
</feature>
<proteinExistence type="inferred from homology"/>
<dbReference type="InterPro" id="IPR050083">
    <property type="entry name" value="HtpX_protease"/>
</dbReference>
<keyword evidence="6 11" id="KW-0378">Hydrolase</keyword>
<keyword evidence="4 11" id="KW-0812">Transmembrane</keyword>
<evidence type="ECO:0000256" key="2">
    <source>
        <dbReference type="ARBA" id="ARBA00022475"/>
    </source>
</evidence>